<keyword evidence="2" id="KW-0472">Membrane</keyword>
<dbReference type="PROSITE" id="PS00409">
    <property type="entry name" value="PROKAR_NTER_METHYL"/>
    <property type="match status" value="1"/>
</dbReference>
<evidence type="ECO:0000313" key="3">
    <source>
        <dbReference type="EMBL" id="MDI1230964.1"/>
    </source>
</evidence>
<evidence type="ECO:0000313" key="4">
    <source>
        <dbReference type="Proteomes" id="UP001160519"/>
    </source>
</evidence>
<comment type="caution">
    <text evidence="3">The sequence shown here is derived from an EMBL/GenBank/DDBJ whole genome shotgun (WGS) entry which is preliminary data.</text>
</comment>
<dbReference type="EMBL" id="JAQSDF010000018">
    <property type="protein sequence ID" value="MDI1230964.1"/>
    <property type="molecule type" value="Genomic_DNA"/>
</dbReference>
<evidence type="ECO:0000256" key="1">
    <source>
        <dbReference type="SAM" id="MobiDB-lite"/>
    </source>
</evidence>
<protein>
    <submittedName>
        <fullName evidence="3">Prepilin-type N-terminal cleavage/methylation domain-containing protein</fullName>
    </submittedName>
</protein>
<feature type="transmembrane region" description="Helical" evidence="2">
    <location>
        <begin position="27"/>
        <end position="51"/>
    </location>
</feature>
<accession>A0AA43TI14</accession>
<proteinExistence type="predicted"/>
<feature type="region of interest" description="Disordered" evidence="1">
    <location>
        <begin position="106"/>
        <end position="131"/>
    </location>
</feature>
<dbReference type="InterPro" id="IPR012902">
    <property type="entry name" value="N_methyl_site"/>
</dbReference>
<organism evidence="3 4">
    <name type="scientific">Candidatus Methylobacter titanis</name>
    <dbReference type="NCBI Taxonomy" id="3053457"/>
    <lineage>
        <taxon>Bacteria</taxon>
        <taxon>Pseudomonadati</taxon>
        <taxon>Pseudomonadota</taxon>
        <taxon>Gammaproteobacteria</taxon>
        <taxon>Methylococcales</taxon>
        <taxon>Methylococcaceae</taxon>
        <taxon>Methylobacter</taxon>
    </lineage>
</organism>
<reference evidence="3" key="1">
    <citation type="submission" date="2023-01" db="EMBL/GenBank/DDBJ databases">
        <title>Biogeochemical cycle of methane in antarctic sediments.</title>
        <authorList>
            <person name="Roldan D.M."/>
            <person name="Menes R.J."/>
        </authorList>
    </citation>
    <scope>NUCLEOTIDE SEQUENCE [LARGE SCALE GENOMIC DNA]</scope>
    <source>
        <strain evidence="3">K-2018 MAG008</strain>
    </source>
</reference>
<sequence>MSGKSQAKGEGRRAKYPVLIGTSRLKAATGFTLIEVLIAMTLLSIMVVLLFSSLSICAKSWEQGENKIAEVNEAAVVYHFFQRHLSSAIPLWDDFTARDGGYAASRPGAGAAIPRDGTNTASQSGTGAATENKDKTFSFQGKKQSLQFVSVFPASARRTGMQLFSIETQQQDGEQDIKVTLTPFYPVAEGEEWNQEEVVLLKHINNFELAYFGVDDSGEGAWQDEWLEKDAQPRLVKISINTDNGIYWPDMIIALKVAGAGVETNTENGAVSSPDSN</sequence>
<keyword evidence="2" id="KW-1133">Transmembrane helix</keyword>
<gene>
    <name evidence="3" type="ORF">PSU93_07445</name>
</gene>
<dbReference type="Proteomes" id="UP001160519">
    <property type="component" value="Unassembled WGS sequence"/>
</dbReference>
<keyword evidence="4" id="KW-1185">Reference proteome</keyword>
<evidence type="ECO:0000256" key="2">
    <source>
        <dbReference type="SAM" id="Phobius"/>
    </source>
</evidence>
<dbReference type="AlphaFoldDB" id="A0AA43TI14"/>
<feature type="compositionally biased region" description="Polar residues" evidence="1">
    <location>
        <begin position="117"/>
        <end position="129"/>
    </location>
</feature>
<dbReference type="NCBIfam" id="TIGR02532">
    <property type="entry name" value="IV_pilin_GFxxxE"/>
    <property type="match status" value="1"/>
</dbReference>
<name>A0AA43TI14_9GAMM</name>
<dbReference type="Pfam" id="PF07963">
    <property type="entry name" value="N_methyl"/>
    <property type="match status" value="1"/>
</dbReference>
<keyword evidence="2" id="KW-0812">Transmembrane</keyword>